<keyword evidence="2" id="KW-0808">Transferase</keyword>
<evidence type="ECO:0000313" key="2">
    <source>
        <dbReference type="EMBL" id="SDI78915.1"/>
    </source>
</evidence>
<sequence length="429" mass="45617">MTALTNASAADEASLTGLDEFFLGIESARRPTHWALVFELSTDGAEITADELTERIRERVATSGLFRLALSGTGRRAPRLVEAVDWDPARNVEICRTVGDEAGDALVERLMSEPLPRDRPLWRVVAVEQERPRRRRIVLAVHHCMSDGIAGAGFARLLADGDEAGLAHLDRYVDSDRFRWSSPGRAVVSRAARSFVASWRGARRSPGLAPLASGQRRVRTAAVPAVDFRASAVANGAGSADYLLVLVEESLRRAAEIAGLEPGPGRDGVRVLTPATLDPSLRHTGNAVSMTLVNLTLAPRSRVDALGEIRAQLVSATESGTQHAIPAVSALGAHLPWGLRKAASRRTVATIRPDIHVGLNPAYHSIRTVLGREVGSIRPVSPLLGNSLSVTSVLTGAELSVGITWDPVALGDFGADFAAALVHAVSVAS</sequence>
<dbReference type="GO" id="GO:0045017">
    <property type="term" value="P:glycerolipid biosynthetic process"/>
    <property type="evidence" value="ECO:0007669"/>
    <property type="project" value="InterPro"/>
</dbReference>
<dbReference type="GO" id="GO:0004144">
    <property type="term" value="F:diacylglycerol O-acyltransferase activity"/>
    <property type="evidence" value="ECO:0007669"/>
    <property type="project" value="InterPro"/>
</dbReference>
<dbReference type="InterPro" id="IPR023213">
    <property type="entry name" value="CAT-like_dom_sf"/>
</dbReference>
<dbReference type="Gene3D" id="3.30.559.10">
    <property type="entry name" value="Chloramphenicol acetyltransferase-like domain"/>
    <property type="match status" value="1"/>
</dbReference>
<dbReference type="SUPFAM" id="SSF52777">
    <property type="entry name" value="CoA-dependent acyltransferases"/>
    <property type="match status" value="1"/>
</dbReference>
<dbReference type="AlphaFoldDB" id="A0A1G8NFI7"/>
<dbReference type="InterPro" id="IPR004255">
    <property type="entry name" value="O-acyltransferase_WSD1_N"/>
</dbReference>
<name>A0A1G8NFI7_9NOCA</name>
<organism evidence="2 3">
    <name type="scientific">Rhodococcus triatomae</name>
    <dbReference type="NCBI Taxonomy" id="300028"/>
    <lineage>
        <taxon>Bacteria</taxon>
        <taxon>Bacillati</taxon>
        <taxon>Actinomycetota</taxon>
        <taxon>Actinomycetes</taxon>
        <taxon>Mycobacteriales</taxon>
        <taxon>Nocardiaceae</taxon>
        <taxon>Rhodococcus</taxon>
    </lineage>
</organism>
<accession>A0A1G8NFI7</accession>
<gene>
    <name evidence="2" type="ORF">SAMN05444695_11153</name>
</gene>
<reference evidence="2 3" key="1">
    <citation type="submission" date="2016-10" db="EMBL/GenBank/DDBJ databases">
        <authorList>
            <person name="de Groot N.N."/>
        </authorList>
    </citation>
    <scope>NUCLEOTIDE SEQUENCE [LARGE SCALE GENOMIC DNA]</scope>
    <source>
        <strain evidence="2 3">DSM 44892</strain>
    </source>
</reference>
<evidence type="ECO:0000259" key="1">
    <source>
        <dbReference type="Pfam" id="PF03007"/>
    </source>
</evidence>
<dbReference type="OrthoDB" id="9810950at2"/>
<protein>
    <submittedName>
        <fullName evidence="2">Wax ester synthase-like Acyl-CoA acyltransferase domain-containing protein</fullName>
    </submittedName>
</protein>
<keyword evidence="3" id="KW-1185">Reference proteome</keyword>
<dbReference type="EMBL" id="FNDN01000011">
    <property type="protein sequence ID" value="SDI78915.1"/>
    <property type="molecule type" value="Genomic_DNA"/>
</dbReference>
<proteinExistence type="predicted"/>
<dbReference type="RefSeq" id="WP_072738977.1">
    <property type="nucleotide sequence ID" value="NZ_CP048813.1"/>
</dbReference>
<keyword evidence="2" id="KW-0012">Acyltransferase</keyword>
<dbReference type="Pfam" id="PF03007">
    <property type="entry name" value="WS_DGAT_cat"/>
    <property type="match status" value="1"/>
</dbReference>
<feature type="domain" description="O-acyltransferase WSD1-like N-terminal" evidence="1">
    <location>
        <begin position="15"/>
        <end position="161"/>
    </location>
</feature>
<dbReference type="Proteomes" id="UP000183263">
    <property type="component" value="Unassembled WGS sequence"/>
</dbReference>
<evidence type="ECO:0000313" key="3">
    <source>
        <dbReference type="Proteomes" id="UP000183263"/>
    </source>
</evidence>